<organism evidence="2 3">
    <name type="scientific">Alicyclobacillus fodiniaquatilis</name>
    <dbReference type="NCBI Taxonomy" id="1661150"/>
    <lineage>
        <taxon>Bacteria</taxon>
        <taxon>Bacillati</taxon>
        <taxon>Bacillota</taxon>
        <taxon>Bacilli</taxon>
        <taxon>Bacillales</taxon>
        <taxon>Alicyclobacillaceae</taxon>
        <taxon>Alicyclobacillus</taxon>
    </lineage>
</organism>
<name>A0ABW4JQ82_9BACL</name>
<comment type="caution">
    <text evidence="2">The sequence shown here is derived from an EMBL/GenBank/DDBJ whole genome shotgun (WGS) entry which is preliminary data.</text>
</comment>
<dbReference type="RefSeq" id="WP_377946181.1">
    <property type="nucleotide sequence ID" value="NZ_JBHUCX010000101.1"/>
</dbReference>
<gene>
    <name evidence="2" type="ORF">ACFSB2_26190</name>
</gene>
<keyword evidence="3" id="KW-1185">Reference proteome</keyword>
<dbReference type="Proteomes" id="UP001597079">
    <property type="component" value="Unassembled WGS sequence"/>
</dbReference>
<evidence type="ECO:0000256" key="1">
    <source>
        <dbReference type="SAM" id="Phobius"/>
    </source>
</evidence>
<proteinExistence type="predicted"/>
<sequence length="67" mass="7441">MLSAGIPLLISAVLAGIFVSGARTRANSYNERSQDRNLRITWAFARLVFAIPSIVVFILTYLVPNFK</sequence>
<dbReference type="InterPro" id="IPR035167">
    <property type="entry name" value="DUF5316"/>
</dbReference>
<reference evidence="3" key="1">
    <citation type="journal article" date="2019" name="Int. J. Syst. Evol. Microbiol.">
        <title>The Global Catalogue of Microorganisms (GCM) 10K type strain sequencing project: providing services to taxonomists for standard genome sequencing and annotation.</title>
        <authorList>
            <consortium name="The Broad Institute Genomics Platform"/>
            <consortium name="The Broad Institute Genome Sequencing Center for Infectious Disease"/>
            <person name="Wu L."/>
            <person name="Ma J."/>
        </authorList>
    </citation>
    <scope>NUCLEOTIDE SEQUENCE [LARGE SCALE GENOMIC DNA]</scope>
    <source>
        <strain evidence="3">CGMCC 1.12286</strain>
    </source>
</reference>
<keyword evidence="1" id="KW-0812">Transmembrane</keyword>
<keyword evidence="1" id="KW-1133">Transmembrane helix</keyword>
<protein>
    <submittedName>
        <fullName evidence="2">DUF5316 family protein</fullName>
    </submittedName>
</protein>
<evidence type="ECO:0000313" key="2">
    <source>
        <dbReference type="EMBL" id="MFD1678163.1"/>
    </source>
</evidence>
<evidence type="ECO:0000313" key="3">
    <source>
        <dbReference type="Proteomes" id="UP001597079"/>
    </source>
</evidence>
<dbReference type="EMBL" id="JBHUCX010000101">
    <property type="protein sequence ID" value="MFD1678163.1"/>
    <property type="molecule type" value="Genomic_DNA"/>
</dbReference>
<feature type="transmembrane region" description="Helical" evidence="1">
    <location>
        <begin position="40"/>
        <end position="63"/>
    </location>
</feature>
<keyword evidence="1" id="KW-0472">Membrane</keyword>
<accession>A0ABW4JQ82</accession>
<dbReference type="Pfam" id="PF17247">
    <property type="entry name" value="DUF5316"/>
    <property type="match status" value="1"/>
</dbReference>